<dbReference type="Proteomes" id="UP000700732">
    <property type="component" value="Unassembled WGS sequence"/>
</dbReference>
<protein>
    <submittedName>
        <fullName evidence="1">Uncharacterized protein</fullName>
    </submittedName>
</protein>
<evidence type="ECO:0000313" key="2">
    <source>
        <dbReference type="Proteomes" id="UP000700732"/>
    </source>
</evidence>
<organism evidence="1 2">
    <name type="scientific">Spirosoma utsteinense</name>
    <dbReference type="NCBI Taxonomy" id="2585773"/>
    <lineage>
        <taxon>Bacteria</taxon>
        <taxon>Pseudomonadati</taxon>
        <taxon>Bacteroidota</taxon>
        <taxon>Cytophagia</taxon>
        <taxon>Cytophagales</taxon>
        <taxon>Cytophagaceae</taxon>
        <taxon>Spirosoma</taxon>
    </lineage>
</organism>
<dbReference type="RefSeq" id="WP_186738982.1">
    <property type="nucleotide sequence ID" value="NZ_VFIA01000024.1"/>
</dbReference>
<keyword evidence="2" id="KW-1185">Reference proteome</keyword>
<comment type="caution">
    <text evidence="1">The sequence shown here is derived from an EMBL/GenBank/DDBJ whole genome shotgun (WGS) entry which is preliminary data.</text>
</comment>
<evidence type="ECO:0000313" key="1">
    <source>
        <dbReference type="EMBL" id="MBC3793197.1"/>
    </source>
</evidence>
<gene>
    <name evidence="1" type="ORF">FH603_3714</name>
</gene>
<reference evidence="1 2" key="1">
    <citation type="submission" date="2019-06" db="EMBL/GenBank/DDBJ databases">
        <title>Spirosoma utsteinense sp. nov. isolated from Antarctic ice-free soils.</title>
        <authorList>
            <person name="Tahon G."/>
        </authorList>
    </citation>
    <scope>NUCLEOTIDE SEQUENCE [LARGE SCALE GENOMIC DNA]</scope>
    <source>
        <strain evidence="1 2">LMG 31447</strain>
    </source>
</reference>
<accession>A0ABR6WB66</accession>
<proteinExistence type="predicted"/>
<sequence>MRTEQYRQLTELHLLHRIWKSELELALQEITFWEELLGTLGEGLDPAITNANDWKTEISQLHHFRRLTTGLLAEIQAINSEVATGVQTGHVLDIETRLDHQYLRKEIDSFHADFRTFKARIRQHLIAQPTF</sequence>
<dbReference type="EMBL" id="VFIA01000024">
    <property type="protein sequence ID" value="MBC3793197.1"/>
    <property type="molecule type" value="Genomic_DNA"/>
</dbReference>
<name>A0ABR6WB66_9BACT</name>